<dbReference type="InterPro" id="IPR052210">
    <property type="entry name" value="LysM1-like"/>
</dbReference>
<evidence type="ECO:0000259" key="8">
    <source>
        <dbReference type="PROSITE" id="PS51782"/>
    </source>
</evidence>
<dbReference type="EMBL" id="CAWUHC010000034">
    <property type="protein sequence ID" value="CAK7221307.1"/>
    <property type="molecule type" value="Genomic_DNA"/>
</dbReference>
<dbReference type="InterPro" id="IPR024535">
    <property type="entry name" value="RHGA/B-epi-like_pectate_lyase"/>
</dbReference>
<keyword evidence="2" id="KW-0843">Virulence</keyword>
<dbReference type="InterPro" id="IPR011050">
    <property type="entry name" value="Pectin_lyase_fold/virulence"/>
</dbReference>
<dbReference type="PANTHER" id="PTHR34997">
    <property type="entry name" value="AM15"/>
    <property type="match status" value="1"/>
</dbReference>
<dbReference type="InterPro" id="IPR001002">
    <property type="entry name" value="Chitin-bd_1"/>
</dbReference>
<dbReference type="PANTHER" id="PTHR34997:SF16">
    <property type="entry name" value="LYSM DOMAIN-CONTAINING PROTEIN"/>
    <property type="match status" value="1"/>
</dbReference>
<dbReference type="InterPro" id="IPR002889">
    <property type="entry name" value="WSC_carb-bd"/>
</dbReference>
<proteinExistence type="inferred from homology"/>
<gene>
    <name evidence="9" type="ORF">SBRCBS47491_004483</name>
</gene>
<feature type="domain" description="Rhodanese" evidence="5">
    <location>
        <begin position="806"/>
        <end position="846"/>
    </location>
</feature>
<dbReference type="CDD" id="cd11618">
    <property type="entry name" value="ChtBD1_1"/>
    <property type="match status" value="4"/>
</dbReference>
<keyword evidence="10" id="KW-1185">Reference proteome</keyword>
<dbReference type="CDD" id="cd23668">
    <property type="entry name" value="GH55_beta13glucanase-like"/>
    <property type="match status" value="1"/>
</dbReference>
<evidence type="ECO:0000259" key="6">
    <source>
        <dbReference type="PROSITE" id="PS50941"/>
    </source>
</evidence>
<dbReference type="Gene3D" id="3.30.60.10">
    <property type="entry name" value="Endochitinase-like"/>
    <property type="match status" value="1"/>
</dbReference>
<sequence>MAEANAYILAHPKYNVQSAVNSTTLAQSEKLAPYLPYGAAASNGSSTLQRRFLNQTATPASVNFTGNFTGASYRVPPEVVAAARIVAEAARSEAQHPVSAQDVVAQLQAVHQKTAPKTNDTNVMPQKMKRPSGLVQYVPPEDLAVRLQNGSAIADNTTEATESDSAASIAARDTTTYWQETMTQLGTSPYAPAGYKAISDGGRCGGGTCPSSSIYPATVYFPSGTYLVSGSIVQYYNTEILGNPISLPVIQAAASFVGLGVFSSDVYTGEKTEWYLNTNNFLRSIRNFIIDIRATPQDAQVCGIHWQVAQGSSLENIYFLQTDNNPATTQQGIYMENGSGGFLGSLYFSGGKFGAFMGNQQFTASGLLFYNCITGLQISWDWGWTMQNLNFVNAQTGVIIVGGAGGPLGTEQGVGSLALTDVVMENVKVGVETSLFADNSTSFFIQNSKFTNVSTIVHESQTNKVLYAGSSSPTAVITVPGWGFGRVTDASGNTNFYNGGTIPTPTRPTGLMTSGLAVGPQGFYFTRRRPSYADLGNSQLVDVKAWGAKGDGVTDDTAVLNFILSAAANISAVVYIPSGIYVITETLNVPVGSRIIGQAWPQIMASGTAFSDAQNPHVAVQVGFPGSVGAVEIQCIMFTVRGATAGAVLMEWNVHESTQGSAGLWDSHFRVGGAKGSNLQAADCPVTSQNKACIAASMLMHITTSASAYLENVWMWTADHDMDSTSQTQINVFAARGLLIESQGPTWLWGTAAEHCVLYQYQLTGAANVVLGLVQTESPYYQTVPQAPAPFGDSLVFANDPDFSSCAAGSKTCAMAWAVRVIDSASVFVLGTGLYTWFQDYDQTCINSGASNCQQSSFYIEQSADIWVFNLVTVGNIDMISPLNSAPVVAAANKNGYASSVLAWLQGANNTTGARNVTGYQLYTLEGLSAVRSGARLPDPCKTALTARIDCDDTTLKFLTPSYHGSLGNATLQNSVCAASCGQSLQAWYTAVNKQCAGRTWASGAPLAMSGGYIWYGYNETCQKESTAASAAYCTDVIDGFSLTDTLSDMPITELCSTCYLGRLQMMQASSYSIFNIDTFFQAALKAAVAQCSYKGPTSTPTVLIPVPSATPICVSGKHRTTVAGDTCDSIALAESVSTSSLFLGNQAALTTCSGTLAAGINLCIPLTCSTYQLSPGDTCLSASVSAGVDDITKFNSWINARCDNLYTANATMGSILCTSPLGGVWLPGKPTNTSSFPGSGNGTSVYGSTPVAPPVGANAAPNTTEYCAGWHVTVAGDTCASVTLDSGIALNLFWMANPSVNFTGDCTASLIVGAAYCVAPLVPPVLASGSSEYTTENYQYFGCFYSASPNGTGSGLDVILQAGDEFSSPIMTVRTCAEECLTSGGDYSFFGLTNQTDCICGNGISYNTSYAANMTSQTITSCGLPCAGNASETCGGPGSLTQVFGWDDDYPGDGGYPVSTDGLCGAASATNATCLGSGFGDCCGASGTCGSSNAFCNTNEGCQAGFGNCLTPISTDGKCGAASPTDATCLGSGFGDCCGASGTCGSTPAFCAGRLGCQSKYGYCKPISTDGKCGAASSVNAICLYSAFGDCCGANSTCGKTTAFCNTDESCQPDFGTCVNRVSTDGKCGAASSNDATCLGSAFGDCCGPSGTCGSTPAFCAGRLGCQSKYGYCKPISTDGKCGAASSVNAICLYSAFGDCCGANNTCGKTTAFCNTDEACQPDFGTCVNRVSTDGKCGAASANDATCLGSTFGQCCGSAGTCGSTPAFCYGRLGCQPKYGNCVPISTDVRQELVAPLLQPVTCPLGARQILEHV</sequence>
<keyword evidence="1 4" id="KW-0147">Chitin-binding</keyword>
<evidence type="ECO:0000256" key="2">
    <source>
        <dbReference type="ARBA" id="ARBA00023026"/>
    </source>
</evidence>
<feature type="disulfide bond" evidence="4">
    <location>
        <begin position="1647"/>
        <end position="1661"/>
    </location>
</feature>
<feature type="domain" description="Chitin-binding type-1" evidence="6">
    <location>
        <begin position="1735"/>
        <end position="1785"/>
    </location>
</feature>
<protein>
    <recommendedName>
        <fullName evidence="11">LysM domain protein</fullName>
    </recommendedName>
</protein>
<comment type="caution">
    <text evidence="9">The sequence shown here is derived from an EMBL/GenBank/DDBJ whole genome shotgun (WGS) entry which is preliminary data.</text>
</comment>
<organism evidence="9 10">
    <name type="scientific">Sporothrix bragantina</name>
    <dbReference type="NCBI Taxonomy" id="671064"/>
    <lineage>
        <taxon>Eukaryota</taxon>
        <taxon>Fungi</taxon>
        <taxon>Dikarya</taxon>
        <taxon>Ascomycota</taxon>
        <taxon>Pezizomycotina</taxon>
        <taxon>Sordariomycetes</taxon>
        <taxon>Sordariomycetidae</taxon>
        <taxon>Ophiostomatales</taxon>
        <taxon>Ophiostomataceae</taxon>
        <taxon>Sporothrix</taxon>
    </lineage>
</organism>
<dbReference type="SUPFAM" id="SSF51126">
    <property type="entry name" value="Pectin lyase-like"/>
    <property type="match status" value="2"/>
</dbReference>
<feature type="disulfide bond" evidence="4">
    <location>
        <begin position="1756"/>
        <end position="1770"/>
    </location>
</feature>
<evidence type="ECO:0000313" key="10">
    <source>
        <dbReference type="Proteomes" id="UP001642406"/>
    </source>
</evidence>
<dbReference type="InterPro" id="IPR036861">
    <property type="entry name" value="Endochitinase-like_sf"/>
</dbReference>
<evidence type="ECO:0000256" key="3">
    <source>
        <dbReference type="ARBA" id="ARBA00044955"/>
    </source>
</evidence>
<dbReference type="InterPro" id="IPR012334">
    <property type="entry name" value="Pectin_lyas_fold"/>
</dbReference>
<feature type="disulfide bond" evidence="4">
    <location>
        <begin position="1483"/>
        <end position="1497"/>
    </location>
</feature>
<dbReference type="InterPro" id="IPR036779">
    <property type="entry name" value="LysM_dom_sf"/>
</dbReference>
<feature type="domain" description="Chitin-binding type-1" evidence="6">
    <location>
        <begin position="1462"/>
        <end position="1512"/>
    </location>
</feature>
<feature type="domain" description="Chitin-binding type-1" evidence="6">
    <location>
        <begin position="1517"/>
        <end position="1567"/>
    </location>
</feature>
<evidence type="ECO:0000256" key="1">
    <source>
        <dbReference type="ARBA" id="ARBA00022669"/>
    </source>
</evidence>
<feature type="domain" description="WSC" evidence="7">
    <location>
        <begin position="1338"/>
        <end position="1447"/>
    </location>
</feature>
<feature type="domain" description="LysM" evidence="8">
    <location>
        <begin position="1270"/>
        <end position="1319"/>
    </location>
</feature>
<dbReference type="Pfam" id="PF12708">
    <property type="entry name" value="Pect-lyase_RHGA_epim"/>
    <property type="match status" value="2"/>
</dbReference>
<keyword evidence="4" id="KW-1015">Disulfide bond</keyword>
<dbReference type="Gene3D" id="2.160.20.10">
    <property type="entry name" value="Single-stranded right-handed beta-helix, Pectin lyase-like"/>
    <property type="match status" value="2"/>
</dbReference>
<feature type="disulfide bond" evidence="4">
    <location>
        <begin position="1538"/>
        <end position="1552"/>
    </location>
</feature>
<evidence type="ECO:0000259" key="7">
    <source>
        <dbReference type="PROSITE" id="PS51212"/>
    </source>
</evidence>
<reference evidence="9 10" key="1">
    <citation type="submission" date="2024-01" db="EMBL/GenBank/DDBJ databases">
        <authorList>
            <person name="Allen C."/>
            <person name="Tagirdzhanova G."/>
        </authorList>
    </citation>
    <scope>NUCLEOTIDE SEQUENCE [LARGE SCALE GENOMIC DNA]</scope>
</reference>
<dbReference type="PROSITE" id="PS51782">
    <property type="entry name" value="LYSM"/>
    <property type="match status" value="1"/>
</dbReference>
<dbReference type="InterPro" id="IPR018392">
    <property type="entry name" value="LysM"/>
</dbReference>
<comment type="caution">
    <text evidence="4">Lacks conserved residue(s) required for the propagation of feature annotation.</text>
</comment>
<evidence type="ECO:0000256" key="4">
    <source>
        <dbReference type="PROSITE-ProRule" id="PRU00261"/>
    </source>
</evidence>
<evidence type="ECO:0008006" key="11">
    <source>
        <dbReference type="Google" id="ProtNLM"/>
    </source>
</evidence>
<evidence type="ECO:0000259" key="5">
    <source>
        <dbReference type="PROSITE" id="PS50206"/>
    </source>
</evidence>
<name>A0ABP0BNN1_9PEZI</name>
<dbReference type="SMART" id="SM00321">
    <property type="entry name" value="WSC"/>
    <property type="match status" value="1"/>
</dbReference>
<evidence type="ECO:0000313" key="9">
    <source>
        <dbReference type="EMBL" id="CAK7221307.1"/>
    </source>
</evidence>
<dbReference type="SUPFAM" id="SSF57016">
    <property type="entry name" value="Plant lectins/antimicrobial peptides"/>
    <property type="match status" value="6"/>
</dbReference>
<dbReference type="InterPro" id="IPR001763">
    <property type="entry name" value="Rhodanese-like_dom"/>
</dbReference>
<accession>A0ABP0BNN1</accession>
<dbReference type="PROSITE" id="PS51212">
    <property type="entry name" value="WSC"/>
    <property type="match status" value="1"/>
</dbReference>
<feature type="domain" description="Chitin-binding type-1" evidence="6">
    <location>
        <begin position="1626"/>
        <end position="1676"/>
    </location>
</feature>
<dbReference type="Gene3D" id="3.10.350.10">
    <property type="entry name" value="LysM domain"/>
    <property type="match status" value="1"/>
</dbReference>
<dbReference type="Proteomes" id="UP001642406">
    <property type="component" value="Unassembled WGS sequence"/>
</dbReference>
<comment type="similarity">
    <text evidence="3">Belongs to the secreted LysM effector family.</text>
</comment>
<dbReference type="PROSITE" id="PS50206">
    <property type="entry name" value="RHODANESE_3"/>
    <property type="match status" value="1"/>
</dbReference>
<dbReference type="PROSITE" id="PS50941">
    <property type="entry name" value="CHIT_BIND_I_2"/>
    <property type="match status" value="4"/>
</dbReference>